<feature type="chain" id="PRO_5015607384" description="Nuclear membrane fusion protein Kar5" evidence="12">
    <location>
        <begin position="27"/>
        <end position="518"/>
    </location>
</feature>
<dbReference type="AlphaFoldDB" id="A0A2U3E351"/>
<comment type="similarity">
    <text evidence="2 11">Belongs to the KAR5 family.</text>
</comment>
<reference evidence="13 14" key="1">
    <citation type="journal article" date="2016" name="Front. Microbiol.">
        <title>Genome and transcriptome sequences reveal the specific parasitism of the nematophagous Purpureocillium lilacinum 36-1.</title>
        <authorList>
            <person name="Xie J."/>
            <person name="Li S."/>
            <person name="Mo C."/>
            <person name="Xiao X."/>
            <person name="Peng D."/>
            <person name="Wang G."/>
            <person name="Xiao Y."/>
        </authorList>
    </citation>
    <scope>NUCLEOTIDE SEQUENCE [LARGE SCALE GENOMIC DNA]</scope>
    <source>
        <strain evidence="13 14">36-1</strain>
    </source>
</reference>
<sequence>MKRHRGFLCWLWAACLVSLFAVGFEAQAFSWGSRRRDLDASPPQETLVSTHDTPKPLRLGGRPNKYEIALSELQALESEPLCHRIAARLLVNNCQLLDGRDEATIFTDSGRLARDFVDSFAASLAICDLERGSFSIPTACTRFRESALAKVPSPVKPHLHVSPAEVDKCLEGLAQSDSAWNTWVSYRHKALRFCEAARAENEKDQNIHLYERITKILAKLTDDVEAELEMRLQVLDTRLADTTSRLERMVPHVDDLRDGLSQVKRTVSEVIARRAEDTAATVRDGLEDARNLQQLLAALLATVVENENGAVSQQHALQAATYQAKDELSAVLTTLQTAAISAIALQQELLESQSRADEIIRRQEAIEAGMENLAELADTLTVKHDGHRKALHDAQETAEQVLDTLESVSTSAGTLQGSILSGLGMAKWWPYLLCPVTTLMVGSYGLPPSAMRNMLLLGLGEAAGFIISAANHYASIKINTHSGTSSSPLNHSSSYNPVDLTDDFTKHDLRRRKYFETF</sequence>
<keyword evidence="7" id="KW-1133">Transmembrane helix</keyword>
<feature type="signal peptide" evidence="12">
    <location>
        <begin position="1"/>
        <end position="26"/>
    </location>
</feature>
<evidence type="ECO:0008006" key="15">
    <source>
        <dbReference type="Google" id="ProtNLM"/>
    </source>
</evidence>
<keyword evidence="10 11" id="KW-0539">Nucleus</keyword>
<evidence type="ECO:0000256" key="5">
    <source>
        <dbReference type="ARBA" id="ARBA00022729"/>
    </source>
</evidence>
<proteinExistence type="inferred from homology"/>
<evidence type="ECO:0000256" key="3">
    <source>
        <dbReference type="ARBA" id="ARBA00022459"/>
    </source>
</evidence>
<comment type="subcellular location">
    <subcellularLocation>
        <location evidence="11">Endoplasmic reticulum membrane</location>
    </subcellularLocation>
    <subcellularLocation>
        <location evidence="11">Nucleus membrane</location>
    </subcellularLocation>
</comment>
<evidence type="ECO:0000256" key="10">
    <source>
        <dbReference type="ARBA" id="ARBA00023242"/>
    </source>
</evidence>
<dbReference type="GO" id="GO:0031965">
    <property type="term" value="C:nuclear membrane"/>
    <property type="evidence" value="ECO:0007669"/>
    <property type="project" value="UniProtKB-SubCell"/>
</dbReference>
<comment type="function">
    <text evidence="1 11">Required for nuclear membrane fusion during karyogamy.</text>
</comment>
<keyword evidence="8" id="KW-0472">Membrane</keyword>
<evidence type="ECO:0000256" key="9">
    <source>
        <dbReference type="ARBA" id="ARBA00023180"/>
    </source>
</evidence>
<keyword evidence="6 11" id="KW-0256">Endoplasmic reticulum</keyword>
<dbReference type="PANTHER" id="PTHR28012">
    <property type="entry name" value="NUCLEAR FUSION PROTEIN KAR5"/>
    <property type="match status" value="1"/>
</dbReference>
<protein>
    <recommendedName>
        <fullName evidence="15">Nuclear membrane fusion protein Kar5</fullName>
    </recommendedName>
</protein>
<name>A0A2U3E351_PURLI</name>
<evidence type="ECO:0000256" key="2">
    <source>
        <dbReference type="ARBA" id="ARBA00010473"/>
    </source>
</evidence>
<evidence type="ECO:0000256" key="4">
    <source>
        <dbReference type="ARBA" id="ARBA00022692"/>
    </source>
</evidence>
<organism evidence="13 14">
    <name type="scientific">Purpureocillium lilacinum</name>
    <name type="common">Paecilomyces lilacinus</name>
    <dbReference type="NCBI Taxonomy" id="33203"/>
    <lineage>
        <taxon>Eukaryota</taxon>
        <taxon>Fungi</taxon>
        <taxon>Dikarya</taxon>
        <taxon>Ascomycota</taxon>
        <taxon>Pezizomycotina</taxon>
        <taxon>Sordariomycetes</taxon>
        <taxon>Hypocreomycetidae</taxon>
        <taxon>Hypocreales</taxon>
        <taxon>Ophiocordycipitaceae</taxon>
        <taxon>Purpureocillium</taxon>
    </lineage>
</organism>
<dbReference type="Proteomes" id="UP000245956">
    <property type="component" value="Unassembled WGS sequence"/>
</dbReference>
<evidence type="ECO:0000256" key="11">
    <source>
        <dbReference type="RuleBase" id="RU368082"/>
    </source>
</evidence>
<keyword evidence="4" id="KW-0812">Transmembrane</keyword>
<dbReference type="PANTHER" id="PTHR28012:SF1">
    <property type="entry name" value="NUCLEAR FUSION PROTEIN KAR5"/>
    <property type="match status" value="1"/>
</dbReference>
<evidence type="ECO:0000256" key="1">
    <source>
        <dbReference type="ARBA" id="ARBA00003389"/>
    </source>
</evidence>
<evidence type="ECO:0000313" key="13">
    <source>
        <dbReference type="EMBL" id="PWI68941.1"/>
    </source>
</evidence>
<dbReference type="GO" id="GO:0005789">
    <property type="term" value="C:endoplasmic reticulum membrane"/>
    <property type="evidence" value="ECO:0007669"/>
    <property type="project" value="UniProtKB-SubCell"/>
</dbReference>
<evidence type="ECO:0000256" key="8">
    <source>
        <dbReference type="ARBA" id="ARBA00023136"/>
    </source>
</evidence>
<accession>A0A2U3E351</accession>
<keyword evidence="9" id="KW-0325">Glycoprotein</keyword>
<dbReference type="EMBL" id="LCWV01000013">
    <property type="protein sequence ID" value="PWI68941.1"/>
    <property type="molecule type" value="Genomic_DNA"/>
</dbReference>
<evidence type="ECO:0000313" key="14">
    <source>
        <dbReference type="Proteomes" id="UP000245956"/>
    </source>
</evidence>
<keyword evidence="3 11" id="KW-0415">Karyogamy</keyword>
<keyword evidence="5 11" id="KW-0732">Signal</keyword>
<evidence type="ECO:0000256" key="7">
    <source>
        <dbReference type="ARBA" id="ARBA00022989"/>
    </source>
</evidence>
<dbReference type="GO" id="GO:0000742">
    <property type="term" value="P:karyogamy involved in conjugation with cellular fusion"/>
    <property type="evidence" value="ECO:0007669"/>
    <property type="project" value="UniProtKB-UniRule"/>
</dbReference>
<gene>
    <name evidence="13" type="ORF">PCL_01326</name>
</gene>
<dbReference type="InterPro" id="IPR007292">
    <property type="entry name" value="Nuclear_fusion_Kar5"/>
</dbReference>
<dbReference type="GO" id="GO:0048288">
    <property type="term" value="P:nuclear membrane fusion involved in karyogamy"/>
    <property type="evidence" value="ECO:0007669"/>
    <property type="project" value="UniProtKB-UniRule"/>
</dbReference>
<evidence type="ECO:0000256" key="12">
    <source>
        <dbReference type="SAM" id="SignalP"/>
    </source>
</evidence>
<dbReference type="Pfam" id="PF04163">
    <property type="entry name" value="Tht1"/>
    <property type="match status" value="1"/>
</dbReference>
<evidence type="ECO:0000256" key="6">
    <source>
        <dbReference type="ARBA" id="ARBA00022824"/>
    </source>
</evidence>
<comment type="caution">
    <text evidence="13">The sequence shown here is derived from an EMBL/GenBank/DDBJ whole genome shotgun (WGS) entry which is preliminary data.</text>
</comment>